<dbReference type="EMBL" id="PJQY01000066">
    <property type="protein sequence ID" value="PQQ19408.1"/>
    <property type="molecule type" value="Genomic_DNA"/>
</dbReference>
<name>A0A314ZQ71_PRUYE</name>
<organism evidence="1 2">
    <name type="scientific">Prunus yedoensis var. nudiflora</name>
    <dbReference type="NCBI Taxonomy" id="2094558"/>
    <lineage>
        <taxon>Eukaryota</taxon>
        <taxon>Viridiplantae</taxon>
        <taxon>Streptophyta</taxon>
        <taxon>Embryophyta</taxon>
        <taxon>Tracheophyta</taxon>
        <taxon>Spermatophyta</taxon>
        <taxon>Magnoliopsida</taxon>
        <taxon>eudicotyledons</taxon>
        <taxon>Gunneridae</taxon>
        <taxon>Pentapetalae</taxon>
        <taxon>rosids</taxon>
        <taxon>fabids</taxon>
        <taxon>Rosales</taxon>
        <taxon>Rosaceae</taxon>
        <taxon>Amygdaloideae</taxon>
        <taxon>Amygdaleae</taxon>
        <taxon>Prunus</taxon>
    </lineage>
</organism>
<keyword evidence="2" id="KW-1185">Reference proteome</keyword>
<protein>
    <submittedName>
        <fullName evidence="1">Uncharacterized protein</fullName>
    </submittedName>
</protein>
<evidence type="ECO:0000313" key="1">
    <source>
        <dbReference type="EMBL" id="PQQ19408.1"/>
    </source>
</evidence>
<accession>A0A314ZQ71</accession>
<evidence type="ECO:0000313" key="2">
    <source>
        <dbReference type="Proteomes" id="UP000250321"/>
    </source>
</evidence>
<dbReference type="Proteomes" id="UP000250321">
    <property type="component" value="Unassembled WGS sequence"/>
</dbReference>
<proteinExistence type="predicted"/>
<comment type="caution">
    <text evidence="1">The sequence shown here is derived from an EMBL/GenBank/DDBJ whole genome shotgun (WGS) entry which is preliminary data.</text>
</comment>
<gene>
    <name evidence="1" type="ORF">Pyn_07793</name>
</gene>
<reference evidence="1 2" key="1">
    <citation type="submission" date="2018-02" db="EMBL/GenBank/DDBJ databases">
        <title>Draft genome of wild Prunus yedoensis var. nudiflora.</title>
        <authorList>
            <person name="Baek S."/>
            <person name="Kim J.-H."/>
            <person name="Choi K."/>
            <person name="Kim G.-B."/>
            <person name="Cho A."/>
            <person name="Jang H."/>
            <person name="Shin C.-H."/>
            <person name="Yu H.-J."/>
            <person name="Mun J.-H."/>
        </authorList>
    </citation>
    <scope>NUCLEOTIDE SEQUENCE [LARGE SCALE GENOMIC DNA]</scope>
    <source>
        <strain evidence="2">cv. Jeju island</strain>
        <tissue evidence="1">Leaf</tissue>
    </source>
</reference>
<dbReference type="AlphaFoldDB" id="A0A314ZQ71"/>
<sequence length="150" mass="16877">MYQGKTIKSGDRLTRPYGGILYNHVARDEPSIRGTGLTSTHSRILNTRAVVTSPMRADYPAKGLRNTPSRVPGFRSYPSIHIYCFQVSVFMGRYIYDNAHHVLGKTIQRENRLTEPHRGIHNNHVARDELSNQGLGSPARIAESSILLHL</sequence>